<feature type="region of interest" description="Disordered" evidence="1">
    <location>
        <begin position="1"/>
        <end position="33"/>
    </location>
</feature>
<dbReference type="STRING" id="101091.A0A1C7NK68"/>
<dbReference type="InterPro" id="IPR052578">
    <property type="entry name" value="PI_Transfer_CRAL-TRIO"/>
</dbReference>
<dbReference type="CDD" id="cd00170">
    <property type="entry name" value="SEC14"/>
    <property type="match status" value="1"/>
</dbReference>
<evidence type="ECO:0000259" key="2">
    <source>
        <dbReference type="PROSITE" id="PS50191"/>
    </source>
</evidence>
<dbReference type="Gene3D" id="3.40.525.10">
    <property type="entry name" value="CRAL-TRIO lipid binding domain"/>
    <property type="match status" value="1"/>
</dbReference>
<gene>
    <name evidence="3" type="ORF">A0J61_02417</name>
</gene>
<dbReference type="InterPro" id="IPR036273">
    <property type="entry name" value="CRAL/TRIO_N_dom_sf"/>
</dbReference>
<dbReference type="SUPFAM" id="SSF46938">
    <property type="entry name" value="CRAL/TRIO N-terminal domain"/>
    <property type="match status" value="1"/>
</dbReference>
<name>A0A1C7NK68_9FUNG</name>
<dbReference type="Pfam" id="PF00650">
    <property type="entry name" value="CRAL_TRIO"/>
    <property type="match status" value="1"/>
</dbReference>
<evidence type="ECO:0000313" key="4">
    <source>
        <dbReference type="Proteomes" id="UP000093000"/>
    </source>
</evidence>
<dbReference type="InParanoid" id="A0A1C7NK68"/>
<dbReference type="PROSITE" id="PS50191">
    <property type="entry name" value="CRAL_TRIO"/>
    <property type="match status" value="1"/>
</dbReference>
<dbReference type="PANTHER" id="PTHR45824">
    <property type="entry name" value="GH16843P"/>
    <property type="match status" value="1"/>
</dbReference>
<feature type="compositionally biased region" description="Low complexity" evidence="1">
    <location>
        <begin position="1"/>
        <end position="18"/>
    </location>
</feature>
<evidence type="ECO:0000313" key="3">
    <source>
        <dbReference type="EMBL" id="OBZ89533.1"/>
    </source>
</evidence>
<dbReference type="OrthoDB" id="75724at2759"/>
<dbReference type="SMART" id="SM00516">
    <property type="entry name" value="SEC14"/>
    <property type="match status" value="1"/>
</dbReference>
<dbReference type="InterPro" id="IPR036865">
    <property type="entry name" value="CRAL-TRIO_dom_sf"/>
</dbReference>
<reference evidence="3 4" key="1">
    <citation type="submission" date="2016-03" db="EMBL/GenBank/DDBJ databases">
        <title>Choanephora cucurbitarum.</title>
        <authorList>
            <person name="Min B."/>
            <person name="Park H."/>
            <person name="Park J.-H."/>
            <person name="Shin H.-D."/>
            <person name="Choi I.-G."/>
        </authorList>
    </citation>
    <scope>NUCLEOTIDE SEQUENCE [LARGE SCALE GENOMIC DNA]</scope>
    <source>
        <strain evidence="3 4">KUS-F28377</strain>
    </source>
</reference>
<dbReference type="AlphaFoldDB" id="A0A1C7NK68"/>
<accession>A0A1C7NK68</accession>
<comment type="caution">
    <text evidence="3">The sequence shown here is derived from an EMBL/GenBank/DDBJ whole genome shotgun (WGS) entry which is preliminary data.</text>
</comment>
<dbReference type="SUPFAM" id="SSF52087">
    <property type="entry name" value="CRAL/TRIO domain"/>
    <property type="match status" value="1"/>
</dbReference>
<dbReference type="EMBL" id="LUGH01000090">
    <property type="protein sequence ID" value="OBZ89533.1"/>
    <property type="molecule type" value="Genomic_DNA"/>
</dbReference>
<protein>
    <submittedName>
        <fullName evidence="3">CRAL-TRIO domain-containing protein C23B6.04c</fullName>
    </submittedName>
</protein>
<sequence>MFKFKSSSNQSSAASTHSVTAELGPVTHEPILTPPKDYQPILNDPLNEEQKTKIKDLLAYMETTMLAKDDPYYASERGFLTEATAHRYMRARKWDFEVPYCDIDDLEAKNMLEKTVKWRREFKPDQLDPEYIRPETETGKMYFSGFDKFGRPLLIMKPRNENSKDSDRQVKHIVFCLERAMRLMPENVEKITIVTDFRGLSMSNNPSINTSKKFLEILGNHYPERLGAAFLKNSPWFFLASFKVIAPFVDPITRNKIKFINSGDSKDATNDVVNLEDYIPLDNMEVDLGGKYNFEYEVNAYWQKLFEHTGNPFKVIEYK</sequence>
<feature type="domain" description="CRAL-TRIO" evidence="2">
    <location>
        <begin position="143"/>
        <end position="296"/>
    </location>
</feature>
<dbReference type="GO" id="GO:0008526">
    <property type="term" value="F:phosphatidylinositol transfer activity"/>
    <property type="evidence" value="ECO:0007669"/>
    <property type="project" value="TreeGrafter"/>
</dbReference>
<proteinExistence type="predicted"/>
<organism evidence="3 4">
    <name type="scientific">Choanephora cucurbitarum</name>
    <dbReference type="NCBI Taxonomy" id="101091"/>
    <lineage>
        <taxon>Eukaryota</taxon>
        <taxon>Fungi</taxon>
        <taxon>Fungi incertae sedis</taxon>
        <taxon>Mucoromycota</taxon>
        <taxon>Mucoromycotina</taxon>
        <taxon>Mucoromycetes</taxon>
        <taxon>Mucorales</taxon>
        <taxon>Mucorineae</taxon>
        <taxon>Choanephoraceae</taxon>
        <taxon>Choanephoroideae</taxon>
        <taxon>Choanephora</taxon>
    </lineage>
</organism>
<dbReference type="InterPro" id="IPR001251">
    <property type="entry name" value="CRAL-TRIO_dom"/>
</dbReference>
<dbReference type="PANTHER" id="PTHR45824:SF29">
    <property type="entry name" value="GH16843P"/>
    <property type="match status" value="1"/>
</dbReference>
<dbReference type="Proteomes" id="UP000093000">
    <property type="component" value="Unassembled WGS sequence"/>
</dbReference>
<keyword evidence="4" id="KW-1185">Reference proteome</keyword>
<evidence type="ECO:0000256" key="1">
    <source>
        <dbReference type="SAM" id="MobiDB-lite"/>
    </source>
</evidence>